<accession>A0ABP9UQA3</accession>
<evidence type="ECO:0000313" key="1">
    <source>
        <dbReference type="EMBL" id="GAA5481983.1"/>
    </source>
</evidence>
<dbReference type="EMBL" id="BAABRI010000005">
    <property type="protein sequence ID" value="GAA5481983.1"/>
    <property type="molecule type" value="Genomic_DNA"/>
</dbReference>
<name>A0ABP9UQA3_9BACT</name>
<protein>
    <submittedName>
        <fullName evidence="1">Uncharacterized protein</fullName>
    </submittedName>
</protein>
<proteinExistence type="predicted"/>
<gene>
    <name evidence="1" type="ORF">Hsar01_01198</name>
</gene>
<organism evidence="1 2">
    <name type="scientific">Haloferula sargassicola</name>
    <dbReference type="NCBI Taxonomy" id="490096"/>
    <lineage>
        <taxon>Bacteria</taxon>
        <taxon>Pseudomonadati</taxon>
        <taxon>Verrucomicrobiota</taxon>
        <taxon>Verrucomicrobiia</taxon>
        <taxon>Verrucomicrobiales</taxon>
        <taxon>Verrucomicrobiaceae</taxon>
        <taxon>Haloferula</taxon>
    </lineage>
</organism>
<reference evidence="1 2" key="1">
    <citation type="submission" date="2024-02" db="EMBL/GenBank/DDBJ databases">
        <title>Haloferula sargassicola NBRC 104335.</title>
        <authorList>
            <person name="Ichikawa N."/>
            <person name="Katano-Makiyama Y."/>
            <person name="Hidaka K."/>
        </authorList>
    </citation>
    <scope>NUCLEOTIDE SEQUENCE [LARGE SCALE GENOMIC DNA]</scope>
    <source>
        <strain evidence="1 2">NBRC 104335</strain>
    </source>
</reference>
<sequence>MLLCAGILLLLSTAIIGYGDSLSSRAAAP</sequence>
<keyword evidence="2" id="KW-1185">Reference proteome</keyword>
<comment type="caution">
    <text evidence="1">The sequence shown here is derived from an EMBL/GenBank/DDBJ whole genome shotgun (WGS) entry which is preliminary data.</text>
</comment>
<dbReference type="Proteomes" id="UP001476282">
    <property type="component" value="Unassembled WGS sequence"/>
</dbReference>
<evidence type="ECO:0000313" key="2">
    <source>
        <dbReference type="Proteomes" id="UP001476282"/>
    </source>
</evidence>